<dbReference type="EMBL" id="CP036289">
    <property type="protein sequence ID" value="QDU74571.1"/>
    <property type="molecule type" value="Genomic_DNA"/>
</dbReference>
<evidence type="ECO:0000256" key="4">
    <source>
        <dbReference type="ARBA" id="ARBA00022777"/>
    </source>
</evidence>
<dbReference type="PIRSF" id="PIRSF000535">
    <property type="entry name" value="1PFK/6PFK/LacC"/>
    <property type="match status" value="1"/>
</dbReference>
<dbReference type="NCBIfam" id="TIGR03168">
    <property type="entry name" value="1-PFK"/>
    <property type="match status" value="1"/>
</dbReference>
<dbReference type="CDD" id="cd01164">
    <property type="entry name" value="FruK_PfkB_like"/>
    <property type="match status" value="1"/>
</dbReference>
<evidence type="ECO:0000313" key="8">
    <source>
        <dbReference type="EMBL" id="QDU74571.1"/>
    </source>
</evidence>
<dbReference type="Proteomes" id="UP000318626">
    <property type="component" value="Chromosome"/>
</dbReference>
<feature type="domain" description="Carbohydrate kinase PfkB" evidence="7">
    <location>
        <begin position="15"/>
        <end position="296"/>
    </location>
</feature>
<dbReference type="GO" id="GO:0005829">
    <property type="term" value="C:cytosol"/>
    <property type="evidence" value="ECO:0007669"/>
    <property type="project" value="TreeGrafter"/>
</dbReference>
<accession>A0A518C5T4</accession>
<dbReference type="GO" id="GO:0005524">
    <property type="term" value="F:ATP binding"/>
    <property type="evidence" value="ECO:0007669"/>
    <property type="project" value="UniProtKB-KW"/>
</dbReference>
<dbReference type="FunFam" id="3.40.1190.20:FF:000001">
    <property type="entry name" value="Phosphofructokinase"/>
    <property type="match status" value="1"/>
</dbReference>
<organism evidence="8 9">
    <name type="scientific">Bremerella volcania</name>
    <dbReference type="NCBI Taxonomy" id="2527984"/>
    <lineage>
        <taxon>Bacteria</taxon>
        <taxon>Pseudomonadati</taxon>
        <taxon>Planctomycetota</taxon>
        <taxon>Planctomycetia</taxon>
        <taxon>Pirellulales</taxon>
        <taxon>Pirellulaceae</taxon>
        <taxon>Bremerella</taxon>
    </lineage>
</organism>
<dbReference type="GO" id="GO:0003872">
    <property type="term" value="F:6-phosphofructokinase activity"/>
    <property type="evidence" value="ECO:0007669"/>
    <property type="project" value="UniProtKB-EC"/>
</dbReference>
<dbReference type="PANTHER" id="PTHR46566:SF2">
    <property type="entry name" value="ATP-DEPENDENT 6-PHOSPHOFRUCTOKINASE ISOZYME 2"/>
    <property type="match status" value="1"/>
</dbReference>
<evidence type="ECO:0000259" key="7">
    <source>
        <dbReference type="Pfam" id="PF00294"/>
    </source>
</evidence>
<dbReference type="InterPro" id="IPR002173">
    <property type="entry name" value="Carboh/pur_kinase_PfkB_CS"/>
</dbReference>
<proteinExistence type="inferred from homology"/>
<evidence type="ECO:0000313" key="9">
    <source>
        <dbReference type="Proteomes" id="UP000318626"/>
    </source>
</evidence>
<dbReference type="Gene3D" id="3.40.1190.20">
    <property type="match status" value="1"/>
</dbReference>
<dbReference type="OrthoDB" id="9801219at2"/>
<dbReference type="PANTHER" id="PTHR46566">
    <property type="entry name" value="1-PHOSPHOFRUCTOKINASE-RELATED"/>
    <property type="match status" value="1"/>
</dbReference>
<keyword evidence="3" id="KW-0547">Nucleotide-binding</keyword>
<comment type="similarity">
    <text evidence="1">Belongs to the carbohydrate kinase PfkB family.</text>
</comment>
<gene>
    <name evidence="8" type="primary">pfkB</name>
    <name evidence="8" type="ORF">Pan97_15810</name>
</gene>
<evidence type="ECO:0000256" key="1">
    <source>
        <dbReference type="ARBA" id="ARBA00010688"/>
    </source>
</evidence>
<sequence length="316" mass="33340">MFPPVASIATLTLNPCLDVSYEFPGLVRDEKVRADHTRFDPGGNGINVGRALKQLGAPATNCCILAGEIGELVAQLVGDQLDNLVAARMPGETRINCTILETNPRAQYEVDGIGPTVSAEVLDEVTDRFLAANQAGFGVLTGSLPAGVPETVYGDLVERLRQQGTQAIVDTKGPMLASAIEHGPYLIKPNRHELERHCGRPLPKLEAVVEEARKLQRKGVTYVCVSLGGEGAVLVGPENAYHATAPQVQIRSTVGAGDSLVVGLVAAFAQGHDTAAALRLGIACGSGTAKHPGTSLFTRDDVERLEPEVELTPLNS</sequence>
<dbReference type="SUPFAM" id="SSF53613">
    <property type="entry name" value="Ribokinase-like"/>
    <property type="match status" value="1"/>
</dbReference>
<protein>
    <submittedName>
        <fullName evidence="8">6-phosphofructokinase isozyme 2</fullName>
        <ecNumber evidence="8">2.7.1.11</ecNumber>
    </submittedName>
</protein>
<dbReference type="EC" id="2.7.1.11" evidence="8"/>
<evidence type="ECO:0000256" key="3">
    <source>
        <dbReference type="ARBA" id="ARBA00022741"/>
    </source>
</evidence>
<name>A0A518C5T4_9BACT</name>
<dbReference type="AlphaFoldDB" id="A0A518C5T4"/>
<evidence type="ECO:0000256" key="5">
    <source>
        <dbReference type="ARBA" id="ARBA00022840"/>
    </source>
</evidence>
<dbReference type="RefSeq" id="WP_144971521.1">
    <property type="nucleotide sequence ID" value="NZ_CP036289.1"/>
</dbReference>
<keyword evidence="9" id="KW-1185">Reference proteome</keyword>
<evidence type="ECO:0000256" key="6">
    <source>
        <dbReference type="PIRNR" id="PIRNR000535"/>
    </source>
</evidence>
<dbReference type="KEGG" id="bvo:Pan97_15810"/>
<evidence type="ECO:0000256" key="2">
    <source>
        <dbReference type="ARBA" id="ARBA00022679"/>
    </source>
</evidence>
<dbReference type="InterPro" id="IPR017583">
    <property type="entry name" value="Tagatose/fructose_Pkinase"/>
</dbReference>
<dbReference type="PROSITE" id="PS00584">
    <property type="entry name" value="PFKB_KINASES_2"/>
    <property type="match status" value="1"/>
</dbReference>
<keyword evidence="2 6" id="KW-0808">Transferase</keyword>
<dbReference type="InterPro" id="IPR029056">
    <property type="entry name" value="Ribokinase-like"/>
</dbReference>
<reference evidence="9" key="1">
    <citation type="submission" date="2019-02" db="EMBL/GenBank/DDBJ databases">
        <title>Deep-cultivation of Planctomycetes and their phenomic and genomic characterization uncovers novel biology.</title>
        <authorList>
            <person name="Wiegand S."/>
            <person name="Jogler M."/>
            <person name="Boedeker C."/>
            <person name="Pinto D."/>
            <person name="Vollmers J."/>
            <person name="Rivas-Marin E."/>
            <person name="Kohn T."/>
            <person name="Peeters S.H."/>
            <person name="Heuer A."/>
            <person name="Rast P."/>
            <person name="Oberbeckmann S."/>
            <person name="Bunk B."/>
            <person name="Jeske O."/>
            <person name="Meyerdierks A."/>
            <person name="Storesund J.E."/>
            <person name="Kallscheuer N."/>
            <person name="Luecker S."/>
            <person name="Lage O.M."/>
            <person name="Pohl T."/>
            <person name="Merkel B.J."/>
            <person name="Hornburger P."/>
            <person name="Mueller R.-W."/>
            <person name="Bruemmer F."/>
            <person name="Labrenz M."/>
            <person name="Spormann A.M."/>
            <person name="Op den Camp H."/>
            <person name="Overmann J."/>
            <person name="Amann R."/>
            <person name="Jetten M.S.M."/>
            <person name="Mascher T."/>
            <person name="Medema M.H."/>
            <person name="Devos D.P."/>
            <person name="Kaster A.-K."/>
            <person name="Ovreas L."/>
            <person name="Rohde M."/>
            <person name="Galperin M.Y."/>
            <person name="Jogler C."/>
        </authorList>
    </citation>
    <scope>NUCLEOTIDE SEQUENCE [LARGE SCALE GENOMIC DNA]</scope>
    <source>
        <strain evidence="9">Pan97</strain>
    </source>
</reference>
<dbReference type="InterPro" id="IPR011611">
    <property type="entry name" value="PfkB_dom"/>
</dbReference>
<keyword evidence="4 8" id="KW-0418">Kinase</keyword>
<keyword evidence="5" id="KW-0067">ATP-binding</keyword>
<dbReference type="Pfam" id="PF00294">
    <property type="entry name" value="PfkB"/>
    <property type="match status" value="1"/>
</dbReference>